<feature type="region of interest" description="Disordered" evidence="1">
    <location>
        <begin position="1"/>
        <end position="22"/>
    </location>
</feature>
<gene>
    <name evidence="2" type="ORF">FHX52_3368</name>
</gene>
<dbReference type="Proteomes" id="UP000320085">
    <property type="component" value="Unassembled WGS sequence"/>
</dbReference>
<reference evidence="2 3" key="1">
    <citation type="submission" date="2019-06" db="EMBL/GenBank/DDBJ databases">
        <title>Sequencing the genomes of 1000 actinobacteria strains.</title>
        <authorList>
            <person name="Klenk H.-P."/>
        </authorList>
    </citation>
    <scope>NUCLEOTIDE SEQUENCE [LARGE SCALE GENOMIC DNA]</scope>
    <source>
        <strain evidence="2 3">DSM 21776</strain>
    </source>
</reference>
<accession>A0A543PRE5</accession>
<sequence>MGTVSHEQEPAAPAPRGGASPMGRYGPLVSITHFDTAPRELEWQLPLEGELYRLIPGPDRPDYSLLVLERPLHFYPATGFDLGRVEADQQVEDRKGRPMVRVHALLVCARFVGQQLHPGMHDLAVNIAYVIDNSLARDAVVDFAKIEVAAVGFISEGHVSGPSTPGEADAPAEAASTDDDVVADAARVLRDGVAAHRGRPVDRLSATLVVGADHRLAGLSGNADGEAPVPTPETFEQVNEVLARLDGLAGGPAGAAEDSSVQDGARRFTVRVEGDSVVLEKNRDASA</sequence>
<proteinExistence type="predicted"/>
<dbReference type="EMBL" id="VFQF01000002">
    <property type="protein sequence ID" value="TQN46639.1"/>
    <property type="molecule type" value="Genomic_DNA"/>
</dbReference>
<dbReference type="AlphaFoldDB" id="A0A543PRE5"/>
<evidence type="ECO:0000256" key="1">
    <source>
        <dbReference type="SAM" id="MobiDB-lite"/>
    </source>
</evidence>
<name>A0A543PRE5_9MICO</name>
<evidence type="ECO:0000313" key="2">
    <source>
        <dbReference type="EMBL" id="TQN46639.1"/>
    </source>
</evidence>
<comment type="caution">
    <text evidence="2">The sequence shown here is derived from an EMBL/GenBank/DDBJ whole genome shotgun (WGS) entry which is preliminary data.</text>
</comment>
<evidence type="ECO:0000313" key="3">
    <source>
        <dbReference type="Proteomes" id="UP000320085"/>
    </source>
</evidence>
<protein>
    <submittedName>
        <fullName evidence="2">Uncharacterized protein</fullName>
    </submittedName>
</protein>
<feature type="compositionally biased region" description="Low complexity" evidence="1">
    <location>
        <begin position="10"/>
        <end position="22"/>
    </location>
</feature>
<organism evidence="2 3">
    <name type="scientific">Humibacillus xanthopallidus</name>
    <dbReference type="NCBI Taxonomy" id="412689"/>
    <lineage>
        <taxon>Bacteria</taxon>
        <taxon>Bacillati</taxon>
        <taxon>Actinomycetota</taxon>
        <taxon>Actinomycetes</taxon>
        <taxon>Micrococcales</taxon>
        <taxon>Intrasporangiaceae</taxon>
        <taxon>Humibacillus</taxon>
    </lineage>
</organism>